<evidence type="ECO:0000256" key="1">
    <source>
        <dbReference type="SAM" id="MobiDB-lite"/>
    </source>
</evidence>
<organism evidence="2 3">
    <name type="scientific">Hibiscus sabdariffa</name>
    <name type="common">roselle</name>
    <dbReference type="NCBI Taxonomy" id="183260"/>
    <lineage>
        <taxon>Eukaryota</taxon>
        <taxon>Viridiplantae</taxon>
        <taxon>Streptophyta</taxon>
        <taxon>Embryophyta</taxon>
        <taxon>Tracheophyta</taxon>
        <taxon>Spermatophyta</taxon>
        <taxon>Magnoliopsida</taxon>
        <taxon>eudicotyledons</taxon>
        <taxon>Gunneridae</taxon>
        <taxon>Pentapetalae</taxon>
        <taxon>rosids</taxon>
        <taxon>malvids</taxon>
        <taxon>Malvales</taxon>
        <taxon>Malvaceae</taxon>
        <taxon>Malvoideae</taxon>
        <taxon>Hibiscus</taxon>
    </lineage>
</organism>
<sequence>MDLTDVIPRQTVMPTPPASHQSPTETPAPSLADAYNDNPAANPMESLSHTTEAPANFASTPVTPPSPPAAQPPSPAPTIDTPLLHILQLRNQIQGIEARQLTLIEETKVLQNSLINFLCFQFPHTANFFPTKSTPAPPLAASSVVDPLAEDGQMEPINLSEEDIFDWQTPIITPATITPPARADDIVESSYARKRKMPAGRRIQADTPSDAADKFDNATELPAPQSPAKRRRRYHVVSSDSDDDGSADPASSKSLAF</sequence>
<gene>
    <name evidence="2" type="ORF">V6N12_045764</name>
</gene>
<feature type="compositionally biased region" description="Pro residues" evidence="1">
    <location>
        <begin position="62"/>
        <end position="76"/>
    </location>
</feature>
<accession>A0ABR2G4B3</accession>
<comment type="caution">
    <text evidence="2">The sequence shown here is derived from an EMBL/GenBank/DDBJ whole genome shotgun (WGS) entry which is preliminary data.</text>
</comment>
<evidence type="ECO:0000313" key="3">
    <source>
        <dbReference type="Proteomes" id="UP001472677"/>
    </source>
</evidence>
<proteinExistence type="predicted"/>
<dbReference type="Proteomes" id="UP001472677">
    <property type="component" value="Unassembled WGS sequence"/>
</dbReference>
<feature type="compositionally biased region" description="Low complexity" evidence="1">
    <location>
        <begin position="247"/>
        <end position="257"/>
    </location>
</feature>
<reference evidence="2 3" key="1">
    <citation type="journal article" date="2024" name="G3 (Bethesda)">
        <title>Genome assembly of Hibiscus sabdariffa L. provides insights into metabolisms of medicinal natural products.</title>
        <authorList>
            <person name="Kim T."/>
        </authorList>
    </citation>
    <scope>NUCLEOTIDE SEQUENCE [LARGE SCALE GENOMIC DNA]</scope>
    <source>
        <strain evidence="2">TK-2024</strain>
        <tissue evidence="2">Old leaves</tissue>
    </source>
</reference>
<feature type="region of interest" description="Disordered" evidence="1">
    <location>
        <begin position="1"/>
        <end position="80"/>
    </location>
</feature>
<feature type="compositionally biased region" description="Polar residues" evidence="1">
    <location>
        <begin position="18"/>
        <end position="27"/>
    </location>
</feature>
<name>A0ABR2G4B3_9ROSI</name>
<feature type="compositionally biased region" description="Low complexity" evidence="1">
    <location>
        <begin position="32"/>
        <end position="43"/>
    </location>
</feature>
<dbReference type="EMBL" id="JBBPBM010000003">
    <property type="protein sequence ID" value="KAK8593689.1"/>
    <property type="molecule type" value="Genomic_DNA"/>
</dbReference>
<feature type="region of interest" description="Disordered" evidence="1">
    <location>
        <begin position="192"/>
        <end position="257"/>
    </location>
</feature>
<evidence type="ECO:0000313" key="2">
    <source>
        <dbReference type="EMBL" id="KAK8593689.1"/>
    </source>
</evidence>
<keyword evidence="3" id="KW-1185">Reference proteome</keyword>
<protein>
    <submittedName>
        <fullName evidence="2">Uncharacterized protein</fullName>
    </submittedName>
</protein>